<evidence type="ECO:0000256" key="14">
    <source>
        <dbReference type="HAMAP-Rule" id="MF_00046"/>
    </source>
</evidence>
<dbReference type="RefSeq" id="WP_015310726.1">
    <property type="nucleotide sequence ID" value="NZ_CP016893.1"/>
</dbReference>
<dbReference type="GO" id="GO:0008763">
    <property type="term" value="F:UDP-N-acetylmuramate-L-alanine ligase activity"/>
    <property type="evidence" value="ECO:0007669"/>
    <property type="project" value="UniProtKB-UniRule"/>
</dbReference>
<evidence type="ECO:0000256" key="6">
    <source>
        <dbReference type="ARBA" id="ARBA00022618"/>
    </source>
</evidence>
<dbReference type="GO" id="GO:0005524">
    <property type="term" value="F:ATP binding"/>
    <property type="evidence" value="ECO:0007669"/>
    <property type="project" value="UniProtKB-UniRule"/>
</dbReference>
<dbReference type="AlphaFoldDB" id="A0A231VHG6"/>
<keyword evidence="9 14" id="KW-0133">Cell shape</keyword>
<dbReference type="PANTHER" id="PTHR43445:SF3">
    <property type="entry name" value="UDP-N-ACETYLMURAMATE--L-ALANINE LIGASE"/>
    <property type="match status" value="1"/>
</dbReference>
<evidence type="ECO:0000256" key="2">
    <source>
        <dbReference type="ARBA" id="ARBA00004752"/>
    </source>
</evidence>
<dbReference type="SUPFAM" id="SSF51984">
    <property type="entry name" value="MurCD N-terminal domain"/>
    <property type="match status" value="1"/>
</dbReference>
<dbReference type="Pfam" id="PF01225">
    <property type="entry name" value="Mur_ligase"/>
    <property type="match status" value="1"/>
</dbReference>
<evidence type="ECO:0000256" key="5">
    <source>
        <dbReference type="ARBA" id="ARBA00022598"/>
    </source>
</evidence>
<comment type="pathway">
    <text evidence="2 14">Cell wall biogenesis; peptidoglycan biosynthesis.</text>
</comment>
<name>A0A231VHG6_THETR</name>
<evidence type="ECO:0000256" key="8">
    <source>
        <dbReference type="ARBA" id="ARBA00022840"/>
    </source>
</evidence>
<dbReference type="Gene3D" id="3.40.50.720">
    <property type="entry name" value="NAD(P)-binding Rossmann-like Domain"/>
    <property type="match status" value="1"/>
</dbReference>
<reference evidence="18 20" key="1">
    <citation type="submission" date="2016-08" db="EMBL/GenBank/DDBJ databases">
        <title>A novel genetic cassette of butanologenic Thermoanaerobacterium thermosaccharolyticum that directly convert cellulose to butanol.</title>
        <authorList>
            <person name="Li T."/>
            <person name="He J."/>
        </authorList>
    </citation>
    <scope>NUCLEOTIDE SEQUENCE [LARGE SCALE GENOMIC DNA]</scope>
    <source>
        <strain evidence="18 20">TG57</strain>
    </source>
</reference>
<keyword evidence="4 14" id="KW-0963">Cytoplasm</keyword>
<dbReference type="InterPro" id="IPR036615">
    <property type="entry name" value="Mur_ligase_C_dom_sf"/>
</dbReference>
<evidence type="ECO:0000313" key="21">
    <source>
        <dbReference type="Proteomes" id="UP000215301"/>
    </source>
</evidence>
<dbReference type="EMBL" id="CP016893">
    <property type="protein sequence ID" value="AST57608.1"/>
    <property type="molecule type" value="Genomic_DNA"/>
</dbReference>
<evidence type="ECO:0000256" key="13">
    <source>
        <dbReference type="ARBA" id="ARBA00047833"/>
    </source>
</evidence>
<dbReference type="InterPro" id="IPR013221">
    <property type="entry name" value="Mur_ligase_cen"/>
</dbReference>
<comment type="subcellular location">
    <subcellularLocation>
        <location evidence="1 14">Cytoplasm</location>
    </subcellularLocation>
</comment>
<protein>
    <recommendedName>
        <fullName evidence="3 14">UDP-N-acetylmuramate--L-alanine ligase</fullName>
        <ecNumber evidence="3 14">6.3.2.8</ecNumber>
    </recommendedName>
    <alternativeName>
        <fullName evidence="14">UDP-N-acetylmuramoyl-L-alanine synthetase</fullName>
    </alternativeName>
</protein>
<dbReference type="Gene3D" id="3.40.1190.10">
    <property type="entry name" value="Mur-like, catalytic domain"/>
    <property type="match status" value="1"/>
</dbReference>
<evidence type="ECO:0000313" key="20">
    <source>
        <dbReference type="Proteomes" id="UP000214975"/>
    </source>
</evidence>
<dbReference type="Pfam" id="PF02875">
    <property type="entry name" value="Mur_ligase_C"/>
    <property type="match status" value="1"/>
</dbReference>
<evidence type="ECO:0000256" key="3">
    <source>
        <dbReference type="ARBA" id="ARBA00012211"/>
    </source>
</evidence>
<evidence type="ECO:0000259" key="17">
    <source>
        <dbReference type="Pfam" id="PF08245"/>
    </source>
</evidence>
<evidence type="ECO:0000256" key="10">
    <source>
        <dbReference type="ARBA" id="ARBA00022984"/>
    </source>
</evidence>
<evidence type="ECO:0000259" key="16">
    <source>
        <dbReference type="Pfam" id="PF02875"/>
    </source>
</evidence>
<evidence type="ECO:0000256" key="9">
    <source>
        <dbReference type="ARBA" id="ARBA00022960"/>
    </source>
</evidence>
<organism evidence="19 21">
    <name type="scientific">Thermoanaerobacterium thermosaccharolyticum</name>
    <name type="common">Clostridium thermosaccharolyticum</name>
    <dbReference type="NCBI Taxonomy" id="1517"/>
    <lineage>
        <taxon>Bacteria</taxon>
        <taxon>Bacillati</taxon>
        <taxon>Bacillota</taxon>
        <taxon>Clostridia</taxon>
        <taxon>Thermoanaerobacterales</taxon>
        <taxon>Thermoanaerobacteraceae</taxon>
        <taxon>Thermoanaerobacterium</taxon>
    </lineage>
</organism>
<keyword evidence="6 14" id="KW-0132">Cell division</keyword>
<dbReference type="GO" id="GO:0071555">
    <property type="term" value="P:cell wall organization"/>
    <property type="evidence" value="ECO:0007669"/>
    <property type="project" value="UniProtKB-KW"/>
</dbReference>
<evidence type="ECO:0000313" key="18">
    <source>
        <dbReference type="EMBL" id="AST57608.1"/>
    </source>
</evidence>
<evidence type="ECO:0000256" key="1">
    <source>
        <dbReference type="ARBA" id="ARBA00004496"/>
    </source>
</evidence>
<dbReference type="PANTHER" id="PTHR43445">
    <property type="entry name" value="UDP-N-ACETYLMURAMATE--L-ALANINE LIGASE-RELATED"/>
    <property type="match status" value="1"/>
</dbReference>
<dbReference type="GO" id="GO:0051301">
    <property type="term" value="P:cell division"/>
    <property type="evidence" value="ECO:0007669"/>
    <property type="project" value="UniProtKB-KW"/>
</dbReference>
<dbReference type="Pfam" id="PF08245">
    <property type="entry name" value="Mur_ligase_M"/>
    <property type="match status" value="1"/>
</dbReference>
<keyword evidence="8 14" id="KW-0067">ATP-binding</keyword>
<dbReference type="Proteomes" id="UP000214975">
    <property type="component" value="Chromosome"/>
</dbReference>
<sequence length="465" mass="51584">MKVNIENFDRVHFIGIGGISMSGLAHIMLNAGHIVTGSDIKDSYIIQKLKDEGAIINIPHNASNVDGANLVVYTAAVKEDNPEMIRARELNIPTIDRATLLGEIMKKYKYGIGVAGSHGKTTTTSLISVLLEEMNYDPTVLVGGEVDVIGGNVRVGKSDYFVTEACEYTDSFLKFYPYIAVILNVDSDHLDYFKNIDNIKQSFTQFASLVPKDGFVVACGDDSNTMSVLKNVDRNIITFGIDSNCTWNAKNIKFDEKGFPSFDVYYNGVFIQNFELSIVGKHNIYNALATLAVCHLLGVDIKSTPSIIKKFKGTHRRFEFKGTLDGAIIIDDYAHHPTEIKATLSSALNYPHNRIICIFQPHTYSRTYSLLQDFATSFDNADITIITDIYAAREKDTGIVHAKDLAKLIRDRGNETYYIKEFTDIVDYLRSIIKSGDLVITIGAGDVYEVGNMLLNFNKKAAIGA</sequence>
<keyword evidence="7 14" id="KW-0547">Nucleotide-binding</keyword>
<comment type="function">
    <text evidence="14">Cell wall formation.</text>
</comment>
<dbReference type="InterPro" id="IPR005758">
    <property type="entry name" value="UDP-N-AcMur_Ala_ligase_MurC"/>
</dbReference>
<keyword evidence="12 14" id="KW-0961">Cell wall biogenesis/degradation</keyword>
<comment type="catalytic activity">
    <reaction evidence="13 14">
        <text>UDP-N-acetyl-alpha-D-muramate + L-alanine + ATP = UDP-N-acetyl-alpha-D-muramoyl-L-alanine + ADP + phosphate + H(+)</text>
        <dbReference type="Rhea" id="RHEA:23372"/>
        <dbReference type="ChEBI" id="CHEBI:15378"/>
        <dbReference type="ChEBI" id="CHEBI:30616"/>
        <dbReference type="ChEBI" id="CHEBI:43474"/>
        <dbReference type="ChEBI" id="CHEBI:57972"/>
        <dbReference type="ChEBI" id="CHEBI:70757"/>
        <dbReference type="ChEBI" id="CHEBI:83898"/>
        <dbReference type="ChEBI" id="CHEBI:456216"/>
        <dbReference type="EC" id="6.3.2.8"/>
    </reaction>
</comment>
<dbReference type="SUPFAM" id="SSF53623">
    <property type="entry name" value="MurD-like peptide ligases, catalytic domain"/>
    <property type="match status" value="1"/>
</dbReference>
<keyword evidence="11 14" id="KW-0131">Cell cycle</keyword>
<dbReference type="UniPathway" id="UPA00219"/>
<dbReference type="GO" id="GO:0009252">
    <property type="term" value="P:peptidoglycan biosynthetic process"/>
    <property type="evidence" value="ECO:0007669"/>
    <property type="project" value="UniProtKB-UniRule"/>
</dbReference>
<dbReference type="Proteomes" id="UP000215301">
    <property type="component" value="Unassembled WGS sequence"/>
</dbReference>
<keyword evidence="5 14" id="KW-0436">Ligase</keyword>
<dbReference type="EC" id="6.3.2.8" evidence="3 14"/>
<feature type="domain" description="Mur ligase C-terminal" evidence="16">
    <location>
        <begin position="316"/>
        <end position="445"/>
    </location>
</feature>
<dbReference type="InterPro" id="IPR004101">
    <property type="entry name" value="Mur_ligase_C"/>
</dbReference>
<evidence type="ECO:0000256" key="12">
    <source>
        <dbReference type="ARBA" id="ARBA00023316"/>
    </source>
</evidence>
<dbReference type="NCBIfam" id="TIGR01082">
    <property type="entry name" value="murC"/>
    <property type="match status" value="1"/>
</dbReference>
<dbReference type="GO" id="GO:0008360">
    <property type="term" value="P:regulation of cell shape"/>
    <property type="evidence" value="ECO:0007669"/>
    <property type="project" value="UniProtKB-KW"/>
</dbReference>
<dbReference type="InterPro" id="IPR050061">
    <property type="entry name" value="MurCDEF_pg_biosynth"/>
</dbReference>
<dbReference type="Gene3D" id="3.90.190.20">
    <property type="entry name" value="Mur ligase, C-terminal domain"/>
    <property type="match status" value="1"/>
</dbReference>
<feature type="domain" description="Mur ligase N-terminal catalytic" evidence="15">
    <location>
        <begin position="11"/>
        <end position="108"/>
    </location>
</feature>
<evidence type="ECO:0000256" key="4">
    <source>
        <dbReference type="ARBA" id="ARBA00022490"/>
    </source>
</evidence>
<feature type="binding site" evidence="14">
    <location>
        <begin position="116"/>
        <end position="122"/>
    </location>
    <ligand>
        <name>ATP</name>
        <dbReference type="ChEBI" id="CHEBI:30616"/>
    </ligand>
</feature>
<gene>
    <name evidence="14" type="primary">murC</name>
    <name evidence="19" type="ORF">CE561_09145</name>
    <name evidence="18" type="ORF">Thert_01588</name>
</gene>
<evidence type="ECO:0000259" key="15">
    <source>
        <dbReference type="Pfam" id="PF01225"/>
    </source>
</evidence>
<proteinExistence type="inferred from homology"/>
<dbReference type="EMBL" id="NKHD01000025">
    <property type="protein sequence ID" value="OXT07076.1"/>
    <property type="molecule type" value="Genomic_DNA"/>
</dbReference>
<keyword evidence="10 14" id="KW-0573">Peptidoglycan synthesis</keyword>
<evidence type="ECO:0000256" key="7">
    <source>
        <dbReference type="ARBA" id="ARBA00022741"/>
    </source>
</evidence>
<evidence type="ECO:0000313" key="19">
    <source>
        <dbReference type="EMBL" id="OXT07076.1"/>
    </source>
</evidence>
<dbReference type="InterPro" id="IPR036565">
    <property type="entry name" value="Mur-like_cat_sf"/>
</dbReference>
<evidence type="ECO:0000256" key="11">
    <source>
        <dbReference type="ARBA" id="ARBA00023306"/>
    </source>
</evidence>
<dbReference type="GO" id="GO:0005737">
    <property type="term" value="C:cytoplasm"/>
    <property type="evidence" value="ECO:0007669"/>
    <property type="project" value="UniProtKB-SubCell"/>
</dbReference>
<comment type="similarity">
    <text evidence="14">Belongs to the MurCDEF family.</text>
</comment>
<dbReference type="InterPro" id="IPR000713">
    <property type="entry name" value="Mur_ligase_N"/>
</dbReference>
<accession>A0A231VHG6</accession>
<dbReference type="HAMAP" id="MF_00046">
    <property type="entry name" value="MurC"/>
    <property type="match status" value="1"/>
</dbReference>
<reference evidence="19 21" key="2">
    <citation type="submission" date="2017-06" db="EMBL/GenBank/DDBJ databases">
        <title>Isolation and characterization of a thermophilic and butanogenic Thermoanaerobacterium thermosaccharolyticum M5 capable of efficient degradation of hemicellulose.</title>
        <authorList>
            <person name="Xin F."/>
            <person name="Jiang Y."/>
        </authorList>
    </citation>
    <scope>NUCLEOTIDE SEQUENCE [LARGE SCALE GENOMIC DNA]</scope>
    <source>
        <strain evidence="19 21">M5</strain>
    </source>
</reference>
<dbReference type="SUPFAM" id="SSF53244">
    <property type="entry name" value="MurD-like peptide ligases, peptide-binding domain"/>
    <property type="match status" value="1"/>
</dbReference>
<feature type="domain" description="Mur ligase central" evidence="17">
    <location>
        <begin position="114"/>
        <end position="294"/>
    </location>
</feature>